<dbReference type="InterPro" id="IPR028916">
    <property type="entry name" value="Tox-GHH_dom"/>
</dbReference>
<evidence type="ECO:0000313" key="3">
    <source>
        <dbReference type="EMBL" id="MFB5764109.1"/>
    </source>
</evidence>
<dbReference type="Pfam" id="PF15636">
    <property type="entry name" value="Tox-GHH"/>
    <property type="match status" value="1"/>
</dbReference>
<protein>
    <recommendedName>
        <fullName evidence="2">Tox-GHH domain-containing protein</fullName>
    </recommendedName>
</protein>
<gene>
    <name evidence="3" type="ORF">ACE5LO_27525</name>
</gene>
<proteinExistence type="predicted"/>
<evidence type="ECO:0000259" key="2">
    <source>
        <dbReference type="Pfam" id="PF15636"/>
    </source>
</evidence>
<name>A0ABV5C9D3_9BACL</name>
<dbReference type="EMBL" id="JBHIRY010000065">
    <property type="protein sequence ID" value="MFB5764109.1"/>
    <property type="molecule type" value="Genomic_DNA"/>
</dbReference>
<sequence length="406" mass="43192">QVVLDVVGCIPVVGEIADLANAGISLARGDYVGAALSVASAIPFAGWAATGAKAARRVAQATKLGSKAVKAVDKAATVVKSAKEVAESLTVAGMGSLGKVYTGARSMGSNLNQAEVLQKLKTAMQNLETNRPRMAMAMSMAYGTAVNYHKSEMQEAAVAKIQEEGWAPQEAITLLGILTNGGRRKGGHGGSSGIVSGGGSGHGGSSGGGSHGSGSGNHGSGSGGSGKPGDGKKLGAEETGNNNQHKSEADIIAERAKGLDTTPRETPYKIMGSKKMKKLNEKAKNRTITKEEWKQLEWNKRFKRRRDTGVDNFWEQERERLLKGKSTRNWTTEQVQDIINGSVPKHNGKAIIGHHAYSASKYPQLANRGEIIFPVTFKEHLYRWHGGSYRKSLPGKPLNDLFNNEF</sequence>
<comment type="caution">
    <text evidence="3">The sequence shown here is derived from an EMBL/GenBank/DDBJ whole genome shotgun (WGS) entry which is preliminary data.</text>
</comment>
<keyword evidence="4" id="KW-1185">Reference proteome</keyword>
<reference evidence="3 4" key="1">
    <citation type="submission" date="2024-09" db="EMBL/GenBank/DDBJ databases">
        <title>Paenibacillus zeirhizospherea sp. nov., isolated from surface of the maize (Zea mays) roots in a horticulture field, Hungary.</title>
        <authorList>
            <person name="Marton D."/>
            <person name="Farkas M."/>
            <person name="Bedics A."/>
            <person name="Toth E."/>
            <person name="Tancsics A."/>
            <person name="Boka K."/>
            <person name="Marati G."/>
            <person name="Kriszt B."/>
            <person name="Cserhati M."/>
        </authorList>
    </citation>
    <scope>NUCLEOTIDE SEQUENCE [LARGE SCALE GENOMIC DNA]</scope>
    <source>
        <strain evidence="3 4">JCM 18446</strain>
    </source>
</reference>
<dbReference type="Proteomes" id="UP001580430">
    <property type="component" value="Unassembled WGS sequence"/>
</dbReference>
<evidence type="ECO:0000256" key="1">
    <source>
        <dbReference type="SAM" id="MobiDB-lite"/>
    </source>
</evidence>
<evidence type="ECO:0000313" key="4">
    <source>
        <dbReference type="Proteomes" id="UP001580430"/>
    </source>
</evidence>
<feature type="region of interest" description="Disordered" evidence="1">
    <location>
        <begin position="183"/>
        <end position="249"/>
    </location>
</feature>
<feature type="non-terminal residue" evidence="3">
    <location>
        <position position="1"/>
    </location>
</feature>
<organism evidence="3 4">
    <name type="scientific">Paenibacillus medicaginis</name>
    <dbReference type="NCBI Taxonomy" id="1470560"/>
    <lineage>
        <taxon>Bacteria</taxon>
        <taxon>Bacillati</taxon>
        <taxon>Bacillota</taxon>
        <taxon>Bacilli</taxon>
        <taxon>Bacillales</taxon>
        <taxon>Paenibacillaceae</taxon>
        <taxon>Paenibacillus</taxon>
    </lineage>
</organism>
<accession>A0ABV5C9D3</accession>
<dbReference type="CDD" id="cd20745">
    <property type="entry name" value="FIX_RhsA_AHH_HNH-like"/>
    <property type="match status" value="1"/>
</dbReference>
<feature type="domain" description="Tox-GHH" evidence="2">
    <location>
        <begin position="297"/>
        <end position="374"/>
    </location>
</feature>
<feature type="compositionally biased region" description="Gly residues" evidence="1">
    <location>
        <begin position="188"/>
        <end position="228"/>
    </location>
</feature>